<evidence type="ECO:0000256" key="2">
    <source>
        <dbReference type="ARBA" id="ARBA00023125"/>
    </source>
</evidence>
<dbReference type="EMBL" id="LZEX01000001">
    <property type="protein sequence ID" value="OBU11274.1"/>
    <property type="molecule type" value="Genomic_DNA"/>
</dbReference>
<reference evidence="6 7" key="1">
    <citation type="submission" date="2016-06" db="EMBL/GenBank/DDBJ databases">
        <authorList>
            <person name="Kjaerup R.B."/>
            <person name="Dalgaard T.S."/>
            <person name="Juul-Madsen H.R."/>
        </authorList>
    </citation>
    <scope>NUCLEOTIDE SEQUENCE [LARGE SCALE GENOMIC DNA]</scope>
    <source>
        <strain evidence="6 7">GCSL-Mp3</strain>
    </source>
</reference>
<dbReference type="GO" id="GO:0016740">
    <property type="term" value="F:transferase activity"/>
    <property type="evidence" value="ECO:0007669"/>
    <property type="project" value="UniProtKB-KW"/>
</dbReference>
<evidence type="ECO:0000256" key="1">
    <source>
        <dbReference type="ARBA" id="ARBA00023015"/>
    </source>
</evidence>
<evidence type="ECO:0000259" key="4">
    <source>
        <dbReference type="PROSITE" id="PS50042"/>
    </source>
</evidence>
<name>A0A1B8HPW8_9GAMM</name>
<evidence type="ECO:0000256" key="3">
    <source>
        <dbReference type="ARBA" id="ARBA00023163"/>
    </source>
</evidence>
<dbReference type="InterPro" id="IPR012318">
    <property type="entry name" value="HTH_CRP"/>
</dbReference>
<dbReference type="InterPro" id="IPR018490">
    <property type="entry name" value="cNMP-bd_dom_sf"/>
</dbReference>
<dbReference type="InterPro" id="IPR036390">
    <property type="entry name" value="WH_DNA-bd_sf"/>
</dbReference>
<dbReference type="SMART" id="SM00419">
    <property type="entry name" value="HTH_CRP"/>
    <property type="match status" value="1"/>
</dbReference>
<dbReference type="SUPFAM" id="SSF51206">
    <property type="entry name" value="cAMP-binding domain-like"/>
    <property type="match status" value="1"/>
</dbReference>
<dbReference type="Pfam" id="PF13545">
    <property type="entry name" value="HTH_Crp_2"/>
    <property type="match status" value="1"/>
</dbReference>
<gene>
    <name evidence="6" type="ORF">AYY17_00510</name>
</gene>
<dbReference type="PANTHER" id="PTHR24567:SF26">
    <property type="entry name" value="REGULATORY PROTEIN YEIL"/>
    <property type="match status" value="1"/>
</dbReference>
<dbReference type="InterPro" id="IPR014710">
    <property type="entry name" value="RmlC-like_jellyroll"/>
</dbReference>
<keyword evidence="3" id="KW-0804">Transcription</keyword>
<sequence length="238" mass="26644">MTFVKNTVYPARQMAILRSCPLFQAVADGSLPLVLANSSYLSFTAGELINREGEWVKACPLIISGQIDVFRHTWSGEEKVFGMFTAGELVAIAAIFMPHNRFPMSLRARTDGEALLLDKSAILQLCHACPAIMAQLLSRFSLKLYENINHIDWLTSSSAEQRLAAYLLDLKRCQQSDCVILPLSRGQLATKLGVRYETLSRLFSGWRQKAFIGIDKDAVRITNEPYLTELATPSQRPF</sequence>
<dbReference type="CDD" id="cd00038">
    <property type="entry name" value="CAP_ED"/>
    <property type="match status" value="1"/>
</dbReference>
<evidence type="ECO:0000313" key="7">
    <source>
        <dbReference type="Proteomes" id="UP000092247"/>
    </source>
</evidence>
<keyword evidence="2" id="KW-0238">DNA-binding</keyword>
<dbReference type="InterPro" id="IPR036388">
    <property type="entry name" value="WH-like_DNA-bd_sf"/>
</dbReference>
<dbReference type="STRING" id="368603.AYY16_04360"/>
<dbReference type="SMART" id="SM00100">
    <property type="entry name" value="cNMP"/>
    <property type="match status" value="1"/>
</dbReference>
<dbReference type="GO" id="GO:0003700">
    <property type="term" value="F:DNA-binding transcription factor activity"/>
    <property type="evidence" value="ECO:0007669"/>
    <property type="project" value="TreeGrafter"/>
</dbReference>
<dbReference type="InterPro" id="IPR000595">
    <property type="entry name" value="cNMP-bd_dom"/>
</dbReference>
<dbReference type="Pfam" id="PF00027">
    <property type="entry name" value="cNMP_binding"/>
    <property type="match status" value="1"/>
</dbReference>
<proteinExistence type="predicted"/>
<dbReference type="RefSeq" id="WP_067420440.1">
    <property type="nucleotide sequence ID" value="NZ_LZEX01000001.1"/>
</dbReference>
<dbReference type="PANTHER" id="PTHR24567">
    <property type="entry name" value="CRP FAMILY TRANSCRIPTIONAL REGULATORY PROTEIN"/>
    <property type="match status" value="1"/>
</dbReference>
<organism evidence="6 7">
    <name type="scientific">Morganella psychrotolerans</name>
    <dbReference type="NCBI Taxonomy" id="368603"/>
    <lineage>
        <taxon>Bacteria</taxon>
        <taxon>Pseudomonadati</taxon>
        <taxon>Pseudomonadota</taxon>
        <taxon>Gammaproteobacteria</taxon>
        <taxon>Enterobacterales</taxon>
        <taxon>Morganellaceae</taxon>
        <taxon>Morganella</taxon>
    </lineage>
</organism>
<protein>
    <submittedName>
        <fullName evidence="6">Diacylglyceryl transferase</fullName>
    </submittedName>
</protein>
<evidence type="ECO:0000313" key="6">
    <source>
        <dbReference type="EMBL" id="OBU11274.1"/>
    </source>
</evidence>
<dbReference type="GO" id="GO:0005829">
    <property type="term" value="C:cytosol"/>
    <property type="evidence" value="ECO:0007669"/>
    <property type="project" value="TreeGrafter"/>
</dbReference>
<dbReference type="Gene3D" id="2.60.120.10">
    <property type="entry name" value="Jelly Rolls"/>
    <property type="match status" value="1"/>
</dbReference>
<feature type="domain" description="Cyclic nucleotide-binding" evidence="4">
    <location>
        <begin position="22"/>
        <end position="143"/>
    </location>
</feature>
<dbReference type="Gene3D" id="1.10.10.10">
    <property type="entry name" value="Winged helix-like DNA-binding domain superfamily/Winged helix DNA-binding domain"/>
    <property type="match status" value="1"/>
</dbReference>
<dbReference type="SUPFAM" id="SSF46785">
    <property type="entry name" value="Winged helix' DNA-binding domain"/>
    <property type="match status" value="1"/>
</dbReference>
<dbReference type="PROSITE" id="PS50042">
    <property type="entry name" value="CNMP_BINDING_3"/>
    <property type="match status" value="1"/>
</dbReference>
<keyword evidence="1" id="KW-0805">Transcription regulation</keyword>
<dbReference type="AlphaFoldDB" id="A0A1B8HPW8"/>
<dbReference type="GO" id="GO:0003677">
    <property type="term" value="F:DNA binding"/>
    <property type="evidence" value="ECO:0007669"/>
    <property type="project" value="UniProtKB-KW"/>
</dbReference>
<keyword evidence="6" id="KW-0808">Transferase</keyword>
<feature type="domain" description="HTH crp-type" evidence="5">
    <location>
        <begin position="157"/>
        <end position="225"/>
    </location>
</feature>
<dbReference type="InterPro" id="IPR050397">
    <property type="entry name" value="Env_Response_Regulators"/>
</dbReference>
<dbReference type="Proteomes" id="UP000092247">
    <property type="component" value="Unassembled WGS sequence"/>
</dbReference>
<dbReference type="PROSITE" id="PS51063">
    <property type="entry name" value="HTH_CRP_2"/>
    <property type="match status" value="1"/>
</dbReference>
<comment type="caution">
    <text evidence="6">The sequence shown here is derived from an EMBL/GenBank/DDBJ whole genome shotgun (WGS) entry which is preliminary data.</text>
</comment>
<accession>A0A1B8HPW8</accession>
<evidence type="ECO:0000259" key="5">
    <source>
        <dbReference type="PROSITE" id="PS51063"/>
    </source>
</evidence>